<dbReference type="GO" id="GO:0008237">
    <property type="term" value="F:metallopeptidase activity"/>
    <property type="evidence" value="ECO:0007669"/>
    <property type="project" value="InterPro"/>
</dbReference>
<protein>
    <recommendedName>
        <fullName evidence="2">Peptidase M1 membrane alanine aminopeptidase domain-containing protein</fullName>
    </recommendedName>
</protein>
<feature type="transmembrane region" description="Helical" evidence="1">
    <location>
        <begin position="571"/>
        <end position="592"/>
    </location>
</feature>
<sequence length="1205" mass="133611">MLAHVAAFEARFQARSPLFAVACALFFLLAFGSVTIDEIQLGARGNVNLNAPFAIAQAVSILNLFGIFIVTAFVANVVIRDDETGFAPIVRATRVGWLTLLTGRFAGAFAVAFLVSCCVPLGLFLGSLMPWLDPEKLGPRVPWHYVQVQLMLALPTLLVMGAGFFALATVTRSMMWTYVGVVAFLVLYITSRVLLRDPSHDAVAALADPFGGSAFQQATRYWTAADRNTQLPPLEGRLLWNRLLWLGVAVLLFGLACLGWRAEGPPWRRRRQAAPAAADAPAAAPAALPAPRAATQASASAAPRGAAAWASLWALARFDMAFVFRSPAFFVLLALGVFNSIGALVAVAEQRGTPFLPVTRAVVQALEGSFTIFPIIIAIYYAGELVWRDRQQRMHEIVDATAAPGWTHLLPKVVAIAGVLAATYAAAMLTGIGFQWLKGLREVEPLAYLGWFVLPGVIGGLLLAVLAVVVQVLVPAKPAGWAVMLLYVVASLTLGNLGYEHVLYNYGNTPPVPLSDMNGMGRFWIGRAWVQAYWLAFAVMLLVLAHGLWRRGTQDALRPRLRALPRRLAGAPLRLLGVATLAWAGLGGWVFYNTNVLNTYRPATEEEARLAAYERRFLPLRDVPRPRITRVSLEVSLHPREARALARGEYTMVNRNAAPLAELHVRWLPPLQMRALTVEGATLVRDEGDWRYRVYRFAVPMQPGETRRLQFESLLEERGFPNGRPLTRIVENGSFLDNTELTPILGMDMNGLLSERSKRRKHGLPPELRMAPLEDESARANHYLRHDSDFVQAELRLSTDADQVPVAPGTVLSDTTAGGRRTLHTRTEAPIHHFFSLQSARYAVRRSTWTPPGGAPVELAVYHHPGHERNVDRMLRAMEASLATFHERFGPYQFRQARVLEFPAYANFAQAFAHTMPYSEAIGFVQAEPAPDQIDLVTYVTAHEMAHQWWAHQVIGADQQGSTMLSESFAQYGAMLVMEKLYGPAAMRRFLKFELDRYLRARGGEVVEELPLMRVENQPYIHYQKGALAMWWAHEAMGADVVGRALRRLVERHAFQPAPYPNARDFLALLREEAGPAHAALITDLFETITLYDMKALEPRARRLDDGRWEVRFTVEGRKLRADGKGRETEVPLDEAFELGVFDAEPGRKGFGAGNVLHVGRQVLRSGRTEVRVVVDRRPTHVGVDPYNKRIDRNSDDNLAAVAAD</sequence>
<evidence type="ECO:0000256" key="1">
    <source>
        <dbReference type="SAM" id="Phobius"/>
    </source>
</evidence>
<feature type="transmembrane region" description="Helical" evidence="1">
    <location>
        <begin position="481"/>
        <end position="499"/>
    </location>
</feature>
<keyword evidence="1" id="KW-0472">Membrane</keyword>
<feature type="transmembrane region" description="Helical" evidence="1">
    <location>
        <begin position="175"/>
        <end position="195"/>
    </location>
</feature>
<gene>
    <name evidence="3" type="ORF">ISF6_2868</name>
</gene>
<feature type="transmembrane region" description="Helical" evidence="1">
    <location>
        <begin position="413"/>
        <end position="437"/>
    </location>
</feature>
<feature type="transmembrane region" description="Helical" evidence="1">
    <location>
        <begin position="145"/>
        <end position="168"/>
    </location>
</feature>
<dbReference type="Pfam" id="PF01433">
    <property type="entry name" value="Peptidase_M1"/>
    <property type="match status" value="1"/>
</dbReference>
<feature type="transmembrane region" description="Helical" evidence="1">
    <location>
        <begin position="532"/>
        <end position="550"/>
    </location>
</feature>
<dbReference type="Proteomes" id="UP000037660">
    <property type="component" value="Unassembled WGS sequence"/>
</dbReference>
<keyword evidence="1" id="KW-1133">Transmembrane helix</keyword>
<feature type="domain" description="Peptidase M1 membrane alanine aminopeptidase" evidence="2">
    <location>
        <begin position="885"/>
        <end position="1073"/>
    </location>
</feature>
<dbReference type="AlphaFoldDB" id="A0A0K8P324"/>
<comment type="caution">
    <text evidence="3">The sequence shown here is derived from an EMBL/GenBank/DDBJ whole genome shotgun (WGS) entry which is preliminary data.</text>
</comment>
<feature type="transmembrane region" description="Helical" evidence="1">
    <location>
        <begin position="449"/>
        <end position="474"/>
    </location>
</feature>
<name>A0A0K8P324_PISS1</name>
<dbReference type="SUPFAM" id="SSF55486">
    <property type="entry name" value="Metalloproteases ('zincins'), catalytic domain"/>
    <property type="match status" value="1"/>
</dbReference>
<feature type="transmembrane region" description="Helical" evidence="1">
    <location>
        <begin position="56"/>
        <end position="79"/>
    </location>
</feature>
<accession>A0A0K8P324</accession>
<dbReference type="GO" id="GO:0008270">
    <property type="term" value="F:zinc ion binding"/>
    <property type="evidence" value="ECO:0007669"/>
    <property type="project" value="InterPro"/>
</dbReference>
<dbReference type="InterPro" id="IPR027268">
    <property type="entry name" value="Peptidase_M4/M1_CTD_sf"/>
</dbReference>
<evidence type="ECO:0000259" key="2">
    <source>
        <dbReference type="Pfam" id="PF01433"/>
    </source>
</evidence>
<keyword evidence="1" id="KW-0812">Transmembrane</keyword>
<dbReference type="RefSeq" id="WP_054020974.1">
    <property type="nucleotide sequence ID" value="NZ_BBYR01000041.1"/>
</dbReference>
<keyword evidence="4" id="KW-1185">Reference proteome</keyword>
<evidence type="ECO:0000313" key="4">
    <source>
        <dbReference type="Proteomes" id="UP000037660"/>
    </source>
</evidence>
<dbReference type="Gene3D" id="1.10.390.10">
    <property type="entry name" value="Neutral Protease Domain 2"/>
    <property type="match status" value="1"/>
</dbReference>
<proteinExistence type="predicted"/>
<reference evidence="4" key="1">
    <citation type="submission" date="2015-07" db="EMBL/GenBank/DDBJ databases">
        <title>Discovery of a poly(ethylene terephthalate assimilation.</title>
        <authorList>
            <person name="Yoshida S."/>
            <person name="Hiraga K."/>
            <person name="Takehana T."/>
            <person name="Taniguchi I."/>
            <person name="Yamaji H."/>
            <person name="Maeda Y."/>
            <person name="Toyohara K."/>
            <person name="Miyamoto K."/>
            <person name="Kimura Y."/>
            <person name="Oda K."/>
        </authorList>
    </citation>
    <scope>NUCLEOTIDE SEQUENCE [LARGE SCALE GENOMIC DNA]</scope>
    <source>
        <strain evidence="4">NBRC 110686 / TISTR 2288 / 201-F6</strain>
    </source>
</reference>
<feature type="transmembrane region" description="Helical" evidence="1">
    <location>
        <begin position="100"/>
        <end position="125"/>
    </location>
</feature>
<feature type="transmembrane region" description="Helical" evidence="1">
    <location>
        <begin position="368"/>
        <end position="387"/>
    </location>
</feature>
<feature type="transmembrane region" description="Helical" evidence="1">
    <location>
        <begin position="243"/>
        <end position="262"/>
    </location>
</feature>
<dbReference type="EMBL" id="BBYR01000041">
    <property type="protein sequence ID" value="GAP37013.1"/>
    <property type="molecule type" value="Genomic_DNA"/>
</dbReference>
<feature type="transmembrane region" description="Helical" evidence="1">
    <location>
        <begin position="327"/>
        <end position="348"/>
    </location>
</feature>
<dbReference type="InterPro" id="IPR014782">
    <property type="entry name" value="Peptidase_M1_dom"/>
</dbReference>
<evidence type="ECO:0000313" key="3">
    <source>
        <dbReference type="EMBL" id="GAP37013.1"/>
    </source>
</evidence>
<organism evidence="3 4">
    <name type="scientific">Piscinibacter sakaiensis</name>
    <name type="common">Ideonella sakaiensis</name>
    <dbReference type="NCBI Taxonomy" id="1547922"/>
    <lineage>
        <taxon>Bacteria</taxon>
        <taxon>Pseudomonadati</taxon>
        <taxon>Pseudomonadota</taxon>
        <taxon>Betaproteobacteria</taxon>
        <taxon>Burkholderiales</taxon>
        <taxon>Sphaerotilaceae</taxon>
        <taxon>Piscinibacter</taxon>
    </lineage>
</organism>
<reference evidence="3 4" key="2">
    <citation type="journal article" date="2016" name="Science">
        <title>A bacterium that degrades and assimilates poly(ethylene terephthalate).</title>
        <authorList>
            <person name="Yoshida S."/>
            <person name="Hiraga K."/>
            <person name="Takehana T."/>
            <person name="Taniguchi I."/>
            <person name="Yamaji H."/>
            <person name="Maeda Y."/>
            <person name="Toyohara K."/>
            <person name="Miyamoto K."/>
            <person name="Kimura Y."/>
            <person name="Oda K."/>
        </authorList>
    </citation>
    <scope>NUCLEOTIDE SEQUENCE [LARGE SCALE GENOMIC DNA]</scope>
    <source>
        <strain evidence="4">NBRC 110686 / TISTR 2288 / 201-F6</strain>
    </source>
</reference>
<dbReference type="STRING" id="1547922.ISF6_2868"/>
<dbReference type="OrthoDB" id="100605at2"/>